<evidence type="ECO:0000256" key="4">
    <source>
        <dbReference type="SAM" id="Phobius"/>
    </source>
</evidence>
<dbReference type="EMBL" id="REFC01000016">
    <property type="protein sequence ID" value="RMA56724.1"/>
    <property type="molecule type" value="Genomic_DNA"/>
</dbReference>
<dbReference type="Gene3D" id="2.40.170.20">
    <property type="entry name" value="TonB-dependent receptor, beta-barrel domain"/>
    <property type="match status" value="1"/>
</dbReference>
<keyword evidence="4" id="KW-1133">Transmembrane helix</keyword>
<dbReference type="RefSeq" id="WP_245962995.1">
    <property type="nucleotide sequence ID" value="NZ_REFC01000016.1"/>
</dbReference>
<evidence type="ECO:0000256" key="3">
    <source>
        <dbReference type="ARBA" id="ARBA00023237"/>
    </source>
</evidence>
<name>A0A3L9Y8M6_9FLAO</name>
<dbReference type="InterPro" id="IPR036942">
    <property type="entry name" value="Beta-barrel_TonB_sf"/>
</dbReference>
<sequence length="598" mass="66813">MYKFLSVRTKNNRIASNAFQSRAYLQYAFIFGMLLFSFSLSAQEGDDLGTEVVNIVKPYTPTISDAFKVKETPALNDSITTVKKDVQYSIFSVPVASTFTPAKGKAATVEKTKPIKLYDNYASLGFGNYTSILGELYSNFEISRTDNAGFFFKHNSSQGGVDGIRLEDKFYDTSLDANYTSRQKDASYRLDVGLEHQLYNWYGLNENYNTLTDETLATIDPQQSYLSGNLGGSIAVDDSFFEKVSAKLRYLSDSFSSSEFNATLAPEFSFPITDVLVNLDADINYLSGSFDKGYLRNVPIKYNLLNAGIIPSVTYVNNDLTLGLGVAAYLGLDSENSETNFYLYPRVNVSYRLVDELLIVYGGVEGNLQQNTFYDFKEANPFVSPSLQVMPTNTLYDAFGGLKGKLSNSIGYNLRASFINDDNKALFRLNEYRGIQTEAEGYEQGNSFKVVYDDVKTLSLFGELKVEVSNSFSLGVSGTFNSYTNEFQPQAWNLPEIEASVFTNFNITEKLYGGASLFYVGERKDLFVQNIATTTSTSTEITLDGYVDANLHLGYRINDRFAVFVKGSNLLSDSYEKWAYYKVLGIQALAGATYKFDW</sequence>
<comment type="caution">
    <text evidence="5">The sequence shown here is derived from an EMBL/GenBank/DDBJ whole genome shotgun (WGS) entry which is preliminary data.</text>
</comment>
<reference evidence="5 6" key="1">
    <citation type="submission" date="2018-10" db="EMBL/GenBank/DDBJ databases">
        <title>Genomic Encyclopedia of Archaeal and Bacterial Type Strains, Phase II (KMG-II): from individual species to whole genera.</title>
        <authorList>
            <person name="Goeker M."/>
        </authorList>
    </citation>
    <scope>NUCLEOTIDE SEQUENCE [LARGE SCALE GENOMIC DNA]</scope>
    <source>
        <strain evidence="5 6">DSM 23424</strain>
    </source>
</reference>
<evidence type="ECO:0008006" key="7">
    <source>
        <dbReference type="Google" id="ProtNLM"/>
    </source>
</evidence>
<evidence type="ECO:0000313" key="6">
    <source>
        <dbReference type="Proteomes" id="UP000271339"/>
    </source>
</evidence>
<dbReference type="GO" id="GO:0009279">
    <property type="term" value="C:cell outer membrane"/>
    <property type="evidence" value="ECO:0007669"/>
    <property type="project" value="UniProtKB-SubCell"/>
</dbReference>
<dbReference type="SUPFAM" id="SSF56935">
    <property type="entry name" value="Porins"/>
    <property type="match status" value="1"/>
</dbReference>
<evidence type="ECO:0000256" key="2">
    <source>
        <dbReference type="ARBA" id="ARBA00023136"/>
    </source>
</evidence>
<keyword evidence="6" id="KW-1185">Reference proteome</keyword>
<organism evidence="5 6">
    <name type="scientific">Ulvibacter antarcticus</name>
    <dbReference type="NCBI Taxonomy" id="442714"/>
    <lineage>
        <taxon>Bacteria</taxon>
        <taxon>Pseudomonadati</taxon>
        <taxon>Bacteroidota</taxon>
        <taxon>Flavobacteriia</taxon>
        <taxon>Flavobacteriales</taxon>
        <taxon>Flavobacteriaceae</taxon>
        <taxon>Ulvibacter</taxon>
    </lineage>
</organism>
<evidence type="ECO:0000313" key="5">
    <source>
        <dbReference type="EMBL" id="RMA56724.1"/>
    </source>
</evidence>
<keyword evidence="3" id="KW-0998">Cell outer membrane</keyword>
<dbReference type="Proteomes" id="UP000271339">
    <property type="component" value="Unassembled WGS sequence"/>
</dbReference>
<evidence type="ECO:0000256" key="1">
    <source>
        <dbReference type="ARBA" id="ARBA00004442"/>
    </source>
</evidence>
<keyword evidence="4" id="KW-0812">Transmembrane</keyword>
<comment type="subcellular location">
    <subcellularLocation>
        <location evidence="1">Cell outer membrane</location>
    </subcellularLocation>
</comment>
<proteinExistence type="predicted"/>
<keyword evidence="2 4" id="KW-0472">Membrane</keyword>
<gene>
    <name evidence="5" type="ORF">BXY75_3237</name>
</gene>
<dbReference type="AlphaFoldDB" id="A0A3L9Y8M6"/>
<accession>A0A3L9Y8M6</accession>
<feature type="transmembrane region" description="Helical" evidence="4">
    <location>
        <begin position="21"/>
        <end position="40"/>
    </location>
</feature>
<protein>
    <recommendedName>
        <fullName evidence="7">TonB dependent receptor</fullName>
    </recommendedName>
</protein>